<evidence type="ECO:0000259" key="2">
    <source>
        <dbReference type="Pfam" id="PF08722"/>
    </source>
</evidence>
<feature type="region of interest" description="Disordered" evidence="1">
    <location>
        <begin position="1"/>
        <end position="26"/>
    </location>
</feature>
<protein>
    <recommendedName>
        <fullName evidence="2">TnsA endonuclease N-terminal domain-containing protein</fullName>
    </recommendedName>
</protein>
<dbReference type="InterPro" id="IPR011856">
    <property type="entry name" value="tRNA_endonuc-like_dom_sf"/>
</dbReference>
<evidence type="ECO:0000256" key="1">
    <source>
        <dbReference type="SAM" id="MobiDB-lite"/>
    </source>
</evidence>
<dbReference type="SUPFAM" id="SSF52980">
    <property type="entry name" value="Restriction endonuclease-like"/>
    <property type="match status" value="1"/>
</dbReference>
<dbReference type="InterPro" id="IPR014833">
    <property type="entry name" value="TnsA_N"/>
</dbReference>
<evidence type="ECO:0000313" key="4">
    <source>
        <dbReference type="Proteomes" id="UP000050523"/>
    </source>
</evidence>
<dbReference type="CDD" id="cd22362">
    <property type="entry name" value="TnsA_endonuclease-like"/>
    <property type="match status" value="1"/>
</dbReference>
<dbReference type="Pfam" id="PF08722">
    <property type="entry name" value="Tn7_TnsA-like_N"/>
    <property type="match status" value="1"/>
</dbReference>
<reference evidence="3 4" key="1">
    <citation type="submission" date="2015-09" db="EMBL/GenBank/DDBJ databases">
        <title>Genome announcement of multiple Pseudomonas syringae strains.</title>
        <authorList>
            <person name="Thakur S."/>
            <person name="Wang P.W."/>
            <person name="Gong Y."/>
            <person name="Weir B.S."/>
            <person name="Guttman D.S."/>
        </authorList>
    </citation>
    <scope>NUCLEOTIDE SEQUENCE [LARGE SCALE GENOMIC DNA]</scope>
    <source>
        <strain evidence="3 4">ICMP9151</strain>
    </source>
</reference>
<feature type="domain" description="TnsA endonuclease N-terminal" evidence="2">
    <location>
        <begin position="93"/>
        <end position="194"/>
    </location>
</feature>
<dbReference type="Proteomes" id="UP000050523">
    <property type="component" value="Unassembled WGS sequence"/>
</dbReference>
<dbReference type="Gene3D" id="3.40.1350.10">
    <property type="match status" value="1"/>
</dbReference>
<dbReference type="InterPro" id="IPR011335">
    <property type="entry name" value="Restrct_endonuc-II-like"/>
</dbReference>
<sequence>MPRHLRSPVSQMNQVKSSPRKRARSKVVTQEKIDKRIAAGDGQGVREEYVPWIKVRAFASHGTSHIVPGVKVHRAHHLLSNAEYHYHVILEHDRSIIDIREQFPLLPAVETHAIASSLNIRPPVYPGTSIPLVLTTDFLITQVDSAGKERLVARSMKYAKEIEDASKAEQDRLLEKLEIERLFWARRDIEWKLVLYERLSQVRIRNLLILRSYALISPALVTEKNISRMLEVISAARTEEIPLKTLLLKMAKSLYMEYMGVKCLFFHLLWVGMLKIDLNSKIIELSKPLHVEEMNLIEFSSGEVSRHA</sequence>
<accession>A0AA40TSB7</accession>
<comment type="caution">
    <text evidence="3">The sequence shown here is derived from an EMBL/GenBank/DDBJ whole genome shotgun (WGS) entry which is preliminary data.</text>
</comment>
<dbReference type="EMBL" id="LJRO01000492">
    <property type="protein sequence ID" value="KPY91047.1"/>
    <property type="molecule type" value="Genomic_DNA"/>
</dbReference>
<gene>
    <name evidence="3" type="ORF">ALO43_02932</name>
</gene>
<dbReference type="AlphaFoldDB" id="A0AA40TSB7"/>
<feature type="compositionally biased region" description="Polar residues" evidence="1">
    <location>
        <begin position="8"/>
        <end position="17"/>
    </location>
</feature>
<evidence type="ECO:0000313" key="3">
    <source>
        <dbReference type="EMBL" id="KPY91047.1"/>
    </source>
</evidence>
<proteinExistence type="predicted"/>
<organism evidence="3 4">
    <name type="scientific">Pseudomonas tremae</name>
    <dbReference type="NCBI Taxonomy" id="200454"/>
    <lineage>
        <taxon>Bacteria</taxon>
        <taxon>Pseudomonadati</taxon>
        <taxon>Pseudomonadota</taxon>
        <taxon>Gammaproteobacteria</taxon>
        <taxon>Pseudomonadales</taxon>
        <taxon>Pseudomonadaceae</taxon>
        <taxon>Pseudomonas</taxon>
    </lineage>
</organism>
<dbReference type="GO" id="GO:0003676">
    <property type="term" value="F:nucleic acid binding"/>
    <property type="evidence" value="ECO:0007669"/>
    <property type="project" value="InterPro"/>
</dbReference>
<name>A0AA40TSB7_9PSED</name>